<dbReference type="Pfam" id="PF05345">
    <property type="entry name" value="He_PIG"/>
    <property type="match status" value="1"/>
</dbReference>
<proteinExistence type="predicted"/>
<dbReference type="OrthoDB" id="7011839at2"/>
<dbReference type="SUPFAM" id="SSF49313">
    <property type="entry name" value="Cadherin-like"/>
    <property type="match status" value="1"/>
</dbReference>
<dbReference type="GO" id="GO:0016020">
    <property type="term" value="C:membrane"/>
    <property type="evidence" value="ECO:0007669"/>
    <property type="project" value="InterPro"/>
</dbReference>
<evidence type="ECO:0000313" key="1">
    <source>
        <dbReference type="EMBL" id="VDN61769.1"/>
    </source>
</evidence>
<gene>
    <name evidence="1" type="ORF">POT9AD_0778</name>
</gene>
<dbReference type="PROSITE" id="PS51257">
    <property type="entry name" value="PROKAR_LIPOPROTEIN"/>
    <property type="match status" value="1"/>
</dbReference>
<protein>
    <submittedName>
        <fullName evidence="1">Uncharacterized protein</fullName>
    </submittedName>
</protein>
<dbReference type="EMBL" id="LR130779">
    <property type="protein sequence ID" value="VDN61769.1"/>
    <property type="molecule type" value="Genomic_DNA"/>
</dbReference>
<name>A0A653AZF4_ECTOL</name>
<dbReference type="GO" id="GO:0005509">
    <property type="term" value="F:calcium ion binding"/>
    <property type="evidence" value="ECO:0007669"/>
    <property type="project" value="InterPro"/>
</dbReference>
<dbReference type="AlphaFoldDB" id="A0A653AZF4"/>
<dbReference type="InterPro" id="IPR015919">
    <property type="entry name" value="Cadherin-like_sf"/>
</dbReference>
<dbReference type="InterPro" id="IPR013783">
    <property type="entry name" value="Ig-like_fold"/>
</dbReference>
<accession>A0A653AZF4</accession>
<sequence>MLRKSLLIASIPLLLTGCETLLQGAMSMGCALNARPVLHPESLPAGRMGEAYSVRLAVSDAPAPVLGIYVNDSQPLPPGLRIEHQERDDHGWISGTPTRPGSYEVHLVALTYGTQCAGRRAERTYRLQIAE</sequence>
<reference evidence="1" key="1">
    <citation type="submission" date="2018-11" db="EMBL/GenBank/DDBJ databases">
        <authorList>
            <consortium name="Genoscope - CEA"/>
            <person name="William W."/>
        </authorList>
    </citation>
    <scope>NUCLEOTIDE SEQUENCE [LARGE SCALE GENOMIC DNA]</scope>
    <source>
        <strain evidence="1">T9AD</strain>
    </source>
</reference>
<organism evidence="1">
    <name type="scientific">Ectopseudomonas oleovorans</name>
    <name type="common">Pseudomonas oleovorans</name>
    <dbReference type="NCBI Taxonomy" id="301"/>
    <lineage>
        <taxon>Bacteria</taxon>
        <taxon>Pseudomonadati</taxon>
        <taxon>Pseudomonadota</taxon>
        <taxon>Gammaproteobacteria</taxon>
        <taxon>Pseudomonadales</taxon>
        <taxon>Pseudomonadaceae</taxon>
        <taxon>Ectopseudomonas</taxon>
    </lineage>
</organism>
<dbReference type="Gene3D" id="2.60.40.10">
    <property type="entry name" value="Immunoglobulins"/>
    <property type="match status" value="1"/>
</dbReference>